<name>A0A3N4HZI9_ASCIM</name>
<dbReference type="EMBL" id="ML119701">
    <property type="protein sequence ID" value="RPA79273.1"/>
    <property type="molecule type" value="Genomic_DNA"/>
</dbReference>
<accession>A0A3N4HZI9</accession>
<reference evidence="1 2" key="1">
    <citation type="journal article" date="2018" name="Nat. Ecol. Evol.">
        <title>Pezizomycetes genomes reveal the molecular basis of ectomycorrhizal truffle lifestyle.</title>
        <authorList>
            <person name="Murat C."/>
            <person name="Payen T."/>
            <person name="Noel B."/>
            <person name="Kuo A."/>
            <person name="Morin E."/>
            <person name="Chen J."/>
            <person name="Kohler A."/>
            <person name="Krizsan K."/>
            <person name="Balestrini R."/>
            <person name="Da Silva C."/>
            <person name="Montanini B."/>
            <person name="Hainaut M."/>
            <person name="Levati E."/>
            <person name="Barry K.W."/>
            <person name="Belfiori B."/>
            <person name="Cichocki N."/>
            <person name="Clum A."/>
            <person name="Dockter R.B."/>
            <person name="Fauchery L."/>
            <person name="Guy J."/>
            <person name="Iotti M."/>
            <person name="Le Tacon F."/>
            <person name="Lindquist E.A."/>
            <person name="Lipzen A."/>
            <person name="Malagnac F."/>
            <person name="Mello A."/>
            <person name="Molinier V."/>
            <person name="Miyauchi S."/>
            <person name="Poulain J."/>
            <person name="Riccioni C."/>
            <person name="Rubini A."/>
            <person name="Sitrit Y."/>
            <person name="Splivallo R."/>
            <person name="Traeger S."/>
            <person name="Wang M."/>
            <person name="Zifcakova L."/>
            <person name="Wipf D."/>
            <person name="Zambonelli A."/>
            <person name="Paolocci F."/>
            <person name="Nowrousian M."/>
            <person name="Ottonello S."/>
            <person name="Baldrian P."/>
            <person name="Spatafora J.W."/>
            <person name="Henrissat B."/>
            <person name="Nagy L.G."/>
            <person name="Aury J.M."/>
            <person name="Wincker P."/>
            <person name="Grigoriev I.V."/>
            <person name="Bonfante P."/>
            <person name="Martin F.M."/>
        </authorList>
    </citation>
    <scope>NUCLEOTIDE SEQUENCE [LARGE SCALE GENOMIC DNA]</scope>
    <source>
        <strain evidence="1 2">RN42</strain>
    </source>
</reference>
<proteinExistence type="predicted"/>
<protein>
    <submittedName>
        <fullName evidence="1">Uncharacterized protein</fullName>
    </submittedName>
</protein>
<organism evidence="1 2">
    <name type="scientific">Ascobolus immersus RN42</name>
    <dbReference type="NCBI Taxonomy" id="1160509"/>
    <lineage>
        <taxon>Eukaryota</taxon>
        <taxon>Fungi</taxon>
        <taxon>Dikarya</taxon>
        <taxon>Ascomycota</taxon>
        <taxon>Pezizomycotina</taxon>
        <taxon>Pezizomycetes</taxon>
        <taxon>Pezizales</taxon>
        <taxon>Ascobolaceae</taxon>
        <taxon>Ascobolus</taxon>
    </lineage>
</organism>
<gene>
    <name evidence="1" type="ORF">BJ508DRAFT_143539</name>
</gene>
<keyword evidence="2" id="KW-1185">Reference proteome</keyword>
<sequence>MCWPFTSSQTGTFLLLPPSDLIPYTDIRGSTLLGRLCRSMAYPTSKFVPDAPHETTSISSLAPMITEFKNARIFLESQVQAKAGAKVEKVLKAGMEMKTGQSFDLDTTVVRTYSVMQIEDCLEEVLKGVQDDKVDYKRLLSERKWYMITSFKTCGKAKMSMGTDATSSFNAGVDVPVPAGLANPMLPNVSVGADMEASSATKSGMVGELEDEMIFAVRYVELHGPRFLGIWNRRIKSVDDIIIEQDPVKHRAGLALPMYH</sequence>
<evidence type="ECO:0000313" key="1">
    <source>
        <dbReference type="EMBL" id="RPA79273.1"/>
    </source>
</evidence>
<dbReference type="AlphaFoldDB" id="A0A3N4HZI9"/>
<dbReference type="Proteomes" id="UP000275078">
    <property type="component" value="Unassembled WGS sequence"/>
</dbReference>
<evidence type="ECO:0000313" key="2">
    <source>
        <dbReference type="Proteomes" id="UP000275078"/>
    </source>
</evidence>